<accession>A0A9D1NSC4</accession>
<dbReference type="InterPro" id="IPR013783">
    <property type="entry name" value="Ig-like_fold"/>
</dbReference>
<dbReference type="Pfam" id="PF17802">
    <property type="entry name" value="SpaA"/>
    <property type="match status" value="1"/>
</dbReference>
<organism evidence="3 4">
    <name type="scientific">Candidatus Pullilachnospira stercoravium</name>
    <dbReference type="NCBI Taxonomy" id="2840913"/>
    <lineage>
        <taxon>Bacteria</taxon>
        <taxon>Bacillati</taxon>
        <taxon>Bacillota</taxon>
        <taxon>Clostridia</taxon>
        <taxon>Lachnospirales</taxon>
        <taxon>Lachnospiraceae</taxon>
        <taxon>Lachnospiraceae incertae sedis</taxon>
        <taxon>Candidatus Pullilachnospira</taxon>
    </lineage>
</organism>
<reference evidence="3" key="1">
    <citation type="submission" date="2020-10" db="EMBL/GenBank/DDBJ databases">
        <authorList>
            <person name="Gilroy R."/>
        </authorList>
    </citation>
    <scope>NUCLEOTIDE SEQUENCE</scope>
    <source>
        <strain evidence="3">ChiBcec2-4451</strain>
    </source>
</reference>
<evidence type="ECO:0000256" key="1">
    <source>
        <dbReference type="SAM" id="SignalP"/>
    </source>
</evidence>
<comment type="caution">
    <text evidence="3">The sequence shown here is derived from an EMBL/GenBank/DDBJ whole genome shotgun (WGS) entry which is preliminary data.</text>
</comment>
<reference evidence="3" key="2">
    <citation type="journal article" date="2021" name="PeerJ">
        <title>Extensive microbial diversity within the chicken gut microbiome revealed by metagenomics and culture.</title>
        <authorList>
            <person name="Gilroy R."/>
            <person name="Ravi A."/>
            <person name="Getino M."/>
            <person name="Pursley I."/>
            <person name="Horton D.L."/>
            <person name="Alikhan N.F."/>
            <person name="Baker D."/>
            <person name="Gharbi K."/>
            <person name="Hall N."/>
            <person name="Watson M."/>
            <person name="Adriaenssens E.M."/>
            <person name="Foster-Nyarko E."/>
            <person name="Jarju S."/>
            <person name="Secka A."/>
            <person name="Antonio M."/>
            <person name="Oren A."/>
            <person name="Chaudhuri R.R."/>
            <person name="La Ragione R."/>
            <person name="Hildebrand F."/>
            <person name="Pallen M.J."/>
        </authorList>
    </citation>
    <scope>NUCLEOTIDE SEQUENCE</scope>
    <source>
        <strain evidence="3">ChiBcec2-4451</strain>
    </source>
</reference>
<evidence type="ECO:0000259" key="2">
    <source>
        <dbReference type="Pfam" id="PF17802"/>
    </source>
</evidence>
<dbReference type="AlphaFoldDB" id="A0A9D1NSC4"/>
<evidence type="ECO:0000313" key="3">
    <source>
        <dbReference type="EMBL" id="HIV11648.1"/>
    </source>
</evidence>
<protein>
    <recommendedName>
        <fullName evidence="2">SpaA-like prealbumin fold domain-containing protein</fullName>
    </recommendedName>
</protein>
<evidence type="ECO:0000313" key="4">
    <source>
        <dbReference type="Proteomes" id="UP000886723"/>
    </source>
</evidence>
<proteinExistence type="predicted"/>
<sequence>MKIFRKILCGLLALAAVLGCAAAANPQAVRAEGEETFFINPSQGGISTFSLDNSSNLNVNNERYDKFCWDKTNPGDSSCPQLGTGLKYIVGDDLNPDGRGNWRYVYCLEFEKSSPWGQLMSFVGFTNRKISYALYYGAVYYGQPCRYAGYSTGDWQMDYFVTQMAIHILNDEFTLGALRKSLDHPGSAATDGEKELAYDRIRKMVNDANDQGNYGGYTSDGWIDMGQGTFSVTGYQDSWSKSGESYVSGGAFQANFQSYYGYDYREQIADYQIEVPQQVTVSKSDEKTYSDFRLQISREQFENWQLTGKTIPVKVTMKIPRYWGGGIYRHGNGIQDVCFLTWSHSGGDAVYSDSAQLHIPKVTRDLTIRKQDADDGKALPGAVFSLWAYDGNSYGKKLKNFTDNGDGTYTCKEIDYTQTVDGWFLVKEERAPDGYDKRYVPGNSTDQSDYEAYGGRQLHMTAAGLTFDGVPEGTVFKDEKLVPQARLEVKKYDAADDRILENAEISVFEWSKASGTYKEKPLQLLTYDRDSQRYVTGEALTRTEENQGKFLIKETQMPEGYRCPFSREIQISKPGLTTVSVDAPNYPVRTVSITKRIRAADVNWAHGNPTFFFKISGKDVNGEEHTYRCFVELTAQDQSGEYLEKTTAVSGIPAGNYQVEEEGEVLRYILADAQALTENAKVKKENLEKINGVQKIAASFSCDLTLADAAVRFFNEKVMHDRYTDNQVLANHISLK</sequence>
<keyword evidence="1" id="KW-0732">Signal</keyword>
<dbReference type="PROSITE" id="PS51257">
    <property type="entry name" value="PROKAR_LIPOPROTEIN"/>
    <property type="match status" value="1"/>
</dbReference>
<dbReference type="Gene3D" id="2.60.40.10">
    <property type="entry name" value="Immunoglobulins"/>
    <property type="match status" value="1"/>
</dbReference>
<feature type="domain" description="SpaA-like prealbumin fold" evidence="2">
    <location>
        <begin position="365"/>
        <end position="436"/>
    </location>
</feature>
<dbReference type="EMBL" id="DVON01000020">
    <property type="protein sequence ID" value="HIV11648.1"/>
    <property type="molecule type" value="Genomic_DNA"/>
</dbReference>
<feature type="signal peptide" evidence="1">
    <location>
        <begin position="1"/>
        <end position="23"/>
    </location>
</feature>
<feature type="chain" id="PRO_5039675485" description="SpaA-like prealbumin fold domain-containing protein" evidence="1">
    <location>
        <begin position="24"/>
        <end position="736"/>
    </location>
</feature>
<gene>
    <name evidence="3" type="ORF">IAA63_00720</name>
</gene>
<name>A0A9D1NSC4_9FIRM</name>
<dbReference type="InterPro" id="IPR041033">
    <property type="entry name" value="SpaA_PFL_dom_1"/>
</dbReference>
<dbReference type="Proteomes" id="UP000886723">
    <property type="component" value="Unassembled WGS sequence"/>
</dbReference>